<dbReference type="Pfam" id="PF12686">
    <property type="entry name" value="DUF3800"/>
    <property type="match status" value="1"/>
</dbReference>
<accession>A0A6P1QXN4</accession>
<gene>
    <name evidence="1" type="ORF">DBX24_06100</name>
</gene>
<sequence>MTIGYADEFGNNSFDFDKQGTHFIVASILIDEKNISTIEQKLKNIRQKYFQTGEIKSSKVANNHKRRIKILTDLQQLDFTIFAVIVDKKSLYSKGFHYKKSFYKYINHLLYKELFNTFDSLSLYVDEFGSNKFMQEFKKYVNKKHPLTLFSNIEFAHQNSKNSIFIQLSDFIAGSLGYIYDETKKNNKSIDIKKLLYNKIAYIRQFPNPLPIIKSISQDDNFDEDISKLSLLRIESFIEKNESNQDPQIKEQIHFLNILLFLQQVKPWVSTKEILNHLNIKRKEPMNKEYFRSKIIGNLRDKGIIIASSQKGYKIPISLKDIGHFIKHGNRVILPMLNRIKEVNNAIKLISKNKINILYNYNELNKIINSIEEIS</sequence>
<dbReference type="KEGG" id="bcad:DBX24_06100"/>
<dbReference type="AlphaFoldDB" id="A0A6P1QXN4"/>
<evidence type="ECO:0000313" key="2">
    <source>
        <dbReference type="Proteomes" id="UP000464318"/>
    </source>
</evidence>
<dbReference type="RefSeq" id="WP_160224303.1">
    <property type="nucleotide sequence ID" value="NZ_CP029149.1"/>
</dbReference>
<evidence type="ECO:0000313" key="1">
    <source>
        <dbReference type="EMBL" id="QHN65484.1"/>
    </source>
</evidence>
<keyword evidence="2" id="KW-1185">Reference proteome</keyword>
<dbReference type="Proteomes" id="UP000464318">
    <property type="component" value="Chromosome"/>
</dbReference>
<dbReference type="OrthoDB" id="6057352at2"/>
<dbReference type="InterPro" id="IPR024524">
    <property type="entry name" value="DUF3800"/>
</dbReference>
<name>A0A6P1QXN4_9FLAO</name>
<proteinExistence type="predicted"/>
<organism evidence="1 2">
    <name type="scientific">Bergeyella cardium</name>
    <dbReference type="NCBI Taxonomy" id="1585976"/>
    <lineage>
        <taxon>Bacteria</taxon>
        <taxon>Pseudomonadati</taxon>
        <taxon>Bacteroidota</taxon>
        <taxon>Flavobacteriia</taxon>
        <taxon>Flavobacteriales</taxon>
        <taxon>Weeksellaceae</taxon>
        <taxon>Bergeyella</taxon>
    </lineage>
</organism>
<protein>
    <submittedName>
        <fullName evidence="1">DUF3800 domain-containing protein</fullName>
    </submittedName>
</protein>
<dbReference type="EMBL" id="CP029149">
    <property type="protein sequence ID" value="QHN65484.1"/>
    <property type="molecule type" value="Genomic_DNA"/>
</dbReference>
<reference evidence="1 2" key="1">
    <citation type="submission" date="2018-04" db="EMBL/GenBank/DDBJ databases">
        <title>Characteristic and Complete Genome Sequencing of A Novel Member of Infective Endocarditis Causative Bacteria: Bergeyella cardium QL-PH.</title>
        <authorList>
            <person name="Pan H."/>
            <person name="Sun E."/>
            <person name="Zhang Y."/>
        </authorList>
    </citation>
    <scope>NUCLEOTIDE SEQUENCE [LARGE SCALE GENOMIC DNA]</scope>
    <source>
        <strain evidence="1 2">HPQL</strain>
    </source>
</reference>